<evidence type="ECO:0000256" key="1">
    <source>
        <dbReference type="ARBA" id="ARBA00006754"/>
    </source>
</evidence>
<keyword evidence="5" id="KW-1185">Reference proteome</keyword>
<comment type="similarity">
    <text evidence="1">Belongs to the CdaR family.</text>
</comment>
<feature type="domain" description="PucR C-terminal helix-turn-helix" evidence="2">
    <location>
        <begin position="477"/>
        <end position="535"/>
    </location>
</feature>
<accession>A0A6I3J908</accession>
<sequence>MDDLGSTLLELVHGDRQREEAIGGVVIHDPLDAPVLPPRALVLGIGVEDPAAVADLLADLGRQGAAALVLRAPVAATAELRAASDAAGVPVLGLSRGTPWTHLAAMLRSLLVDGASGGLGGLGGAGSESESLGGLPSGDLFAVANAVASLLDAPITIEDRSSRVLAFSGRQEEADPSRVETILGRQVPERYSRILSELGVFRELHRSDQPIFVDPGAAADDVFVMPRVAVAVRAGEEVLGSIWAAVPAPLSPERTEALREAAKLVALHLLRVRAGSDVERRVRADLLGAVIEGGPGAREALERLGLADTPLLVLALAVPDPDAGAGDDPLLAHERQRLADAFAVHLGAVHPRSATALVGGVAYGLAAYAGPAEEGEPRAARVATDFLERIGERLPAVVAVGPVATSLTEIARARETADRVLRVLRDNPAAGPVARLVDVQTDSLLLELRDRVLARGESVAGPLARLAAYDHEHDGRLVATLQAWLDAFGDVNRAAEALYVHPNTFRYRLRRVREVGGLDLLDPAQRFAVQLQLRLWPGLAADTPTPTPPSQHL</sequence>
<reference evidence="4 5" key="1">
    <citation type="submission" date="2019-10" db="EMBL/GenBank/DDBJ databases">
        <title>Nocardioides novel species isolated from the excrement of Marmot.</title>
        <authorList>
            <person name="Zhang G."/>
        </authorList>
    </citation>
    <scope>NUCLEOTIDE SEQUENCE [LARGE SCALE GENOMIC DNA]</scope>
    <source>
        <strain evidence="5">zg-579</strain>
    </source>
</reference>
<dbReference type="Gene3D" id="1.10.10.2840">
    <property type="entry name" value="PucR C-terminal helix-turn-helix domain"/>
    <property type="match status" value="1"/>
</dbReference>
<comment type="caution">
    <text evidence="4">The sequence shown here is derived from an EMBL/GenBank/DDBJ whole genome shotgun (WGS) entry which is preliminary data.</text>
</comment>
<dbReference type="InterPro" id="IPR025736">
    <property type="entry name" value="PucR_C-HTH_dom"/>
</dbReference>
<proteinExistence type="inferred from homology"/>
<organism evidence="4 5">
    <name type="scientific">Nocardioides marmotae</name>
    <dbReference type="NCBI Taxonomy" id="2663857"/>
    <lineage>
        <taxon>Bacteria</taxon>
        <taxon>Bacillati</taxon>
        <taxon>Actinomycetota</taxon>
        <taxon>Actinomycetes</taxon>
        <taxon>Propionibacteriales</taxon>
        <taxon>Nocardioidaceae</taxon>
        <taxon>Nocardioides</taxon>
    </lineage>
</organism>
<dbReference type="InterPro" id="IPR042070">
    <property type="entry name" value="PucR_C-HTH_sf"/>
</dbReference>
<evidence type="ECO:0000313" key="4">
    <source>
        <dbReference type="EMBL" id="MTB93528.1"/>
    </source>
</evidence>
<dbReference type="Pfam" id="PF13556">
    <property type="entry name" value="HTH_30"/>
    <property type="match status" value="1"/>
</dbReference>
<dbReference type="Pfam" id="PF17853">
    <property type="entry name" value="GGDEF_2"/>
    <property type="match status" value="1"/>
</dbReference>
<dbReference type="PANTHER" id="PTHR33744:SF17">
    <property type="entry name" value="CONSERVED PROTEIN"/>
    <property type="match status" value="1"/>
</dbReference>
<dbReference type="AlphaFoldDB" id="A0A6I3J908"/>
<dbReference type="InterPro" id="IPR051448">
    <property type="entry name" value="CdaR-like_regulators"/>
</dbReference>
<protein>
    <submittedName>
        <fullName evidence="4">PucR family transcriptional regulator</fullName>
    </submittedName>
</protein>
<dbReference type="Proteomes" id="UP000433406">
    <property type="component" value="Unassembled WGS sequence"/>
</dbReference>
<gene>
    <name evidence="4" type="ORF">GGQ22_00390</name>
</gene>
<evidence type="ECO:0000259" key="2">
    <source>
        <dbReference type="Pfam" id="PF13556"/>
    </source>
</evidence>
<evidence type="ECO:0000259" key="3">
    <source>
        <dbReference type="Pfam" id="PF17853"/>
    </source>
</evidence>
<evidence type="ECO:0000313" key="5">
    <source>
        <dbReference type="Proteomes" id="UP000433406"/>
    </source>
</evidence>
<dbReference type="PANTHER" id="PTHR33744">
    <property type="entry name" value="CARBOHYDRATE DIACID REGULATOR"/>
    <property type="match status" value="1"/>
</dbReference>
<dbReference type="InterPro" id="IPR041522">
    <property type="entry name" value="CdaR_GGDEF"/>
</dbReference>
<feature type="domain" description="CdaR GGDEF-like" evidence="3">
    <location>
        <begin position="296"/>
        <end position="423"/>
    </location>
</feature>
<dbReference type="EMBL" id="WLCI01000002">
    <property type="protein sequence ID" value="MTB93528.1"/>
    <property type="molecule type" value="Genomic_DNA"/>
</dbReference>
<name>A0A6I3J908_9ACTN</name>